<dbReference type="RefSeq" id="WP_344600984.1">
    <property type="nucleotide sequence ID" value="NZ_BAAAHE010000004.1"/>
</dbReference>
<keyword evidence="1" id="KW-0472">Membrane</keyword>
<dbReference type="InterPro" id="IPR002798">
    <property type="entry name" value="SpoIIM-like"/>
</dbReference>
<gene>
    <name evidence="2" type="ORF">GCM10009547_03760</name>
</gene>
<dbReference type="Proteomes" id="UP001500957">
    <property type="component" value="Unassembled WGS sequence"/>
</dbReference>
<feature type="transmembrane region" description="Helical" evidence="1">
    <location>
        <begin position="168"/>
        <end position="190"/>
    </location>
</feature>
<accession>A0ABP3R7S3</accession>
<evidence type="ECO:0000256" key="1">
    <source>
        <dbReference type="SAM" id="Phobius"/>
    </source>
</evidence>
<dbReference type="EMBL" id="BAAAHE010000004">
    <property type="protein sequence ID" value="GAA0605081.1"/>
    <property type="molecule type" value="Genomic_DNA"/>
</dbReference>
<dbReference type="Pfam" id="PF01944">
    <property type="entry name" value="SpoIIM"/>
    <property type="match status" value="1"/>
</dbReference>
<keyword evidence="3" id="KW-1185">Reference proteome</keyword>
<proteinExistence type="predicted"/>
<dbReference type="PANTHER" id="PTHR35337">
    <property type="entry name" value="SLR1478 PROTEIN"/>
    <property type="match status" value="1"/>
</dbReference>
<feature type="transmembrane region" description="Helical" evidence="1">
    <location>
        <begin position="210"/>
        <end position="237"/>
    </location>
</feature>
<organism evidence="2 3">
    <name type="scientific">Sporichthya brevicatena</name>
    <dbReference type="NCBI Taxonomy" id="171442"/>
    <lineage>
        <taxon>Bacteria</taxon>
        <taxon>Bacillati</taxon>
        <taxon>Actinomycetota</taxon>
        <taxon>Actinomycetes</taxon>
        <taxon>Sporichthyales</taxon>
        <taxon>Sporichthyaceae</taxon>
        <taxon>Sporichthya</taxon>
    </lineage>
</organism>
<name>A0ABP3R7S3_9ACTN</name>
<evidence type="ECO:0000313" key="2">
    <source>
        <dbReference type="EMBL" id="GAA0605081.1"/>
    </source>
</evidence>
<feature type="transmembrane region" description="Helical" evidence="1">
    <location>
        <begin position="288"/>
        <end position="307"/>
    </location>
</feature>
<keyword evidence="1" id="KW-1133">Transmembrane helix</keyword>
<evidence type="ECO:0000313" key="3">
    <source>
        <dbReference type="Proteomes" id="UP001500957"/>
    </source>
</evidence>
<protein>
    <submittedName>
        <fullName evidence="2">Stage II sporulation protein M</fullName>
    </submittedName>
</protein>
<keyword evidence="1" id="KW-0812">Transmembrane</keyword>
<feature type="transmembrane region" description="Helical" evidence="1">
    <location>
        <begin position="102"/>
        <end position="122"/>
    </location>
</feature>
<sequence length="334" mass="34806">MDIDAFVAVHSRDWARLESLLTRSSRLTGDEAEEVVALYQRAATHLSILQSAAPDPALVGRLSSLVARARSTVAGASTPARRDVADFVLRGFPAAVYRAAPWWTAVSAAFLVVVGAMAAWVARTPEVQASIGAPDEIATLTRPGGEFESYYSTHAASSFAAQVWTNNAWVAAMSLALGITIVPVLFVLWTNAANVGVALGLMAEAGRLDIFLGLLIPHGLLELTAVFVAAGAGLRVGWTLIDPGPDPRSVALAREGRAAMGIAIGLVVVLLISGILEAFVTPSGLPTWARIGIGVVAEVLFLVYVFVLGGRAARAGHTGDIDPTAAGDLRPVVA</sequence>
<dbReference type="PANTHER" id="PTHR35337:SF1">
    <property type="entry name" value="SLR1478 PROTEIN"/>
    <property type="match status" value="1"/>
</dbReference>
<feature type="transmembrane region" description="Helical" evidence="1">
    <location>
        <begin position="258"/>
        <end position="276"/>
    </location>
</feature>
<reference evidence="3" key="1">
    <citation type="journal article" date="2019" name="Int. J. Syst. Evol. Microbiol.">
        <title>The Global Catalogue of Microorganisms (GCM) 10K type strain sequencing project: providing services to taxonomists for standard genome sequencing and annotation.</title>
        <authorList>
            <consortium name="The Broad Institute Genomics Platform"/>
            <consortium name="The Broad Institute Genome Sequencing Center for Infectious Disease"/>
            <person name="Wu L."/>
            <person name="Ma J."/>
        </authorList>
    </citation>
    <scope>NUCLEOTIDE SEQUENCE [LARGE SCALE GENOMIC DNA]</scope>
    <source>
        <strain evidence="3">JCM 10671</strain>
    </source>
</reference>
<comment type="caution">
    <text evidence="2">The sequence shown here is derived from an EMBL/GenBank/DDBJ whole genome shotgun (WGS) entry which is preliminary data.</text>
</comment>